<dbReference type="EMBL" id="SDMP01000018">
    <property type="protein sequence ID" value="RYQ95248.1"/>
    <property type="molecule type" value="Genomic_DNA"/>
</dbReference>
<name>A0A444XZZ5_ARAHY</name>
<dbReference type="PANTHER" id="PTHR31973">
    <property type="entry name" value="POLYPROTEIN, PUTATIVE-RELATED"/>
    <property type="match status" value="1"/>
</dbReference>
<dbReference type="PANTHER" id="PTHR31973:SF195">
    <property type="entry name" value="MUDR FAMILY TRANSPOSASE"/>
    <property type="match status" value="1"/>
</dbReference>
<dbReference type="Proteomes" id="UP000289738">
    <property type="component" value="Chromosome B08"/>
</dbReference>
<evidence type="ECO:0008006" key="3">
    <source>
        <dbReference type="Google" id="ProtNLM"/>
    </source>
</evidence>
<comment type="caution">
    <text evidence="1">The sequence shown here is derived from an EMBL/GenBank/DDBJ whole genome shotgun (WGS) entry which is preliminary data.</text>
</comment>
<organism evidence="1 2">
    <name type="scientific">Arachis hypogaea</name>
    <name type="common">Peanut</name>
    <dbReference type="NCBI Taxonomy" id="3818"/>
    <lineage>
        <taxon>Eukaryota</taxon>
        <taxon>Viridiplantae</taxon>
        <taxon>Streptophyta</taxon>
        <taxon>Embryophyta</taxon>
        <taxon>Tracheophyta</taxon>
        <taxon>Spermatophyta</taxon>
        <taxon>Magnoliopsida</taxon>
        <taxon>eudicotyledons</taxon>
        <taxon>Gunneridae</taxon>
        <taxon>Pentapetalae</taxon>
        <taxon>rosids</taxon>
        <taxon>fabids</taxon>
        <taxon>Fabales</taxon>
        <taxon>Fabaceae</taxon>
        <taxon>Papilionoideae</taxon>
        <taxon>50 kb inversion clade</taxon>
        <taxon>dalbergioids sensu lato</taxon>
        <taxon>Dalbergieae</taxon>
        <taxon>Pterocarpus clade</taxon>
        <taxon>Arachis</taxon>
    </lineage>
</organism>
<gene>
    <name evidence="1" type="ORF">Ahy_B08g090316</name>
</gene>
<keyword evidence="2" id="KW-1185">Reference proteome</keyword>
<dbReference type="AlphaFoldDB" id="A0A444XZZ5"/>
<accession>A0A444XZZ5</accession>
<evidence type="ECO:0000313" key="1">
    <source>
        <dbReference type="EMBL" id="RYQ95248.1"/>
    </source>
</evidence>
<protein>
    <recommendedName>
        <fullName evidence="3">MULE transposase domain-containing protein</fullName>
    </recommendedName>
</protein>
<reference evidence="1 2" key="1">
    <citation type="submission" date="2019-01" db="EMBL/GenBank/DDBJ databases">
        <title>Sequencing of cultivated peanut Arachis hypogaea provides insights into genome evolution and oil improvement.</title>
        <authorList>
            <person name="Chen X."/>
        </authorList>
    </citation>
    <scope>NUCLEOTIDE SEQUENCE [LARGE SCALE GENOMIC DNA]</scope>
    <source>
        <strain evidence="2">cv. Fuhuasheng</strain>
        <tissue evidence="1">Leaves</tissue>
    </source>
</reference>
<evidence type="ECO:0000313" key="2">
    <source>
        <dbReference type="Proteomes" id="UP000289738"/>
    </source>
</evidence>
<sequence>MQVDGTHLYGRYKGAFLVAVSQDGNQNIVPLTFAIVEGETADRNVIRRDDVGIISDRPDSISAAMARCNSVWSPPRAFHLFYVRHIASNFLRRFKAP</sequence>
<proteinExistence type="predicted"/>